<feature type="compositionally biased region" description="Basic residues" evidence="1">
    <location>
        <begin position="210"/>
        <end position="225"/>
    </location>
</feature>
<feature type="region of interest" description="Disordered" evidence="1">
    <location>
        <begin position="154"/>
        <end position="184"/>
    </location>
</feature>
<dbReference type="Proteomes" id="UP000054166">
    <property type="component" value="Unassembled WGS sequence"/>
</dbReference>
<feature type="non-terminal residue" evidence="2">
    <location>
        <position position="247"/>
    </location>
</feature>
<evidence type="ECO:0000313" key="3">
    <source>
        <dbReference type="Proteomes" id="UP000054166"/>
    </source>
</evidence>
<proteinExistence type="predicted"/>
<organism evidence="2 3">
    <name type="scientific">Piloderma croceum (strain F 1598)</name>
    <dbReference type="NCBI Taxonomy" id="765440"/>
    <lineage>
        <taxon>Eukaryota</taxon>
        <taxon>Fungi</taxon>
        <taxon>Dikarya</taxon>
        <taxon>Basidiomycota</taxon>
        <taxon>Agaricomycotina</taxon>
        <taxon>Agaricomycetes</taxon>
        <taxon>Agaricomycetidae</taxon>
        <taxon>Atheliales</taxon>
        <taxon>Atheliaceae</taxon>
        <taxon>Piloderma</taxon>
    </lineage>
</organism>
<dbReference type="AlphaFoldDB" id="A0A0C3FJ59"/>
<sequence>TPSKRMRMMTSSLAATSSGSFLVSKVKITSAQPILPLLEHVPHHLPEPDWTLLKAPITTPSFYQSNSQLLQRVEELTINLDLAKQHLDARKETEEANNAQLVIQDITLQKMNQTLHAKENKKKSKRTKLFTGGLGRHLTHVETITTVRANEEARVLEKNQKEQRQKDREAKKAQKEKAEREWKDTVEAYAVTVKEWEDECKRLMMERVLKKNLPKKPARPVKPKVPKTLQIPNVEAGPSREPQESDD</sequence>
<reference evidence="2 3" key="1">
    <citation type="submission" date="2014-04" db="EMBL/GenBank/DDBJ databases">
        <authorList>
            <consortium name="DOE Joint Genome Institute"/>
            <person name="Kuo A."/>
            <person name="Tarkka M."/>
            <person name="Buscot F."/>
            <person name="Kohler A."/>
            <person name="Nagy L.G."/>
            <person name="Floudas D."/>
            <person name="Copeland A."/>
            <person name="Barry K.W."/>
            <person name="Cichocki N."/>
            <person name="Veneault-Fourrey C."/>
            <person name="LaButti K."/>
            <person name="Lindquist E.A."/>
            <person name="Lipzen A."/>
            <person name="Lundell T."/>
            <person name="Morin E."/>
            <person name="Murat C."/>
            <person name="Sun H."/>
            <person name="Tunlid A."/>
            <person name="Henrissat B."/>
            <person name="Grigoriev I.V."/>
            <person name="Hibbett D.S."/>
            <person name="Martin F."/>
            <person name="Nordberg H.P."/>
            <person name="Cantor M.N."/>
            <person name="Hua S.X."/>
        </authorList>
    </citation>
    <scope>NUCLEOTIDE SEQUENCE [LARGE SCALE GENOMIC DNA]</scope>
    <source>
        <strain evidence="2 3">F 1598</strain>
    </source>
</reference>
<gene>
    <name evidence="2" type="ORF">PILCRDRAFT_52351</name>
</gene>
<evidence type="ECO:0000256" key="1">
    <source>
        <dbReference type="SAM" id="MobiDB-lite"/>
    </source>
</evidence>
<name>A0A0C3FJ59_PILCF</name>
<protein>
    <submittedName>
        <fullName evidence="2">Uncharacterized protein</fullName>
    </submittedName>
</protein>
<feature type="region of interest" description="Disordered" evidence="1">
    <location>
        <begin position="208"/>
        <end position="247"/>
    </location>
</feature>
<reference evidence="3" key="2">
    <citation type="submission" date="2015-01" db="EMBL/GenBank/DDBJ databases">
        <title>Evolutionary Origins and Diversification of the Mycorrhizal Mutualists.</title>
        <authorList>
            <consortium name="DOE Joint Genome Institute"/>
            <consortium name="Mycorrhizal Genomics Consortium"/>
            <person name="Kohler A."/>
            <person name="Kuo A."/>
            <person name="Nagy L.G."/>
            <person name="Floudas D."/>
            <person name="Copeland A."/>
            <person name="Barry K.W."/>
            <person name="Cichocki N."/>
            <person name="Veneault-Fourrey C."/>
            <person name="LaButti K."/>
            <person name="Lindquist E.A."/>
            <person name="Lipzen A."/>
            <person name="Lundell T."/>
            <person name="Morin E."/>
            <person name="Murat C."/>
            <person name="Riley R."/>
            <person name="Ohm R."/>
            <person name="Sun H."/>
            <person name="Tunlid A."/>
            <person name="Henrissat B."/>
            <person name="Grigoriev I.V."/>
            <person name="Hibbett D.S."/>
            <person name="Martin F."/>
        </authorList>
    </citation>
    <scope>NUCLEOTIDE SEQUENCE [LARGE SCALE GENOMIC DNA]</scope>
    <source>
        <strain evidence="3">F 1598</strain>
    </source>
</reference>
<feature type="non-terminal residue" evidence="2">
    <location>
        <position position="1"/>
    </location>
</feature>
<dbReference type="OrthoDB" id="2636278at2759"/>
<dbReference type="HOGENOM" id="CLU_1113598_0_0_1"/>
<dbReference type="InParanoid" id="A0A0C3FJ59"/>
<evidence type="ECO:0000313" key="2">
    <source>
        <dbReference type="EMBL" id="KIM79799.1"/>
    </source>
</evidence>
<keyword evidence="3" id="KW-1185">Reference proteome</keyword>
<accession>A0A0C3FJ59</accession>
<dbReference type="EMBL" id="KN833007">
    <property type="protein sequence ID" value="KIM79799.1"/>
    <property type="molecule type" value="Genomic_DNA"/>
</dbReference>